<feature type="region of interest" description="Disordered" evidence="7">
    <location>
        <begin position="1"/>
        <end position="57"/>
    </location>
</feature>
<evidence type="ECO:0000313" key="10">
    <source>
        <dbReference type="Proteomes" id="UP000535890"/>
    </source>
</evidence>
<dbReference type="AlphaFoldDB" id="A0A7Y9DZ47"/>
<protein>
    <submittedName>
        <fullName evidence="9">8-oxo-dGTP pyrophosphatase MutT (NUDIX family)</fullName>
    </submittedName>
</protein>
<comment type="cofactor">
    <cofactor evidence="2">
        <name>Mg(2+)</name>
        <dbReference type="ChEBI" id="CHEBI:18420"/>
    </cofactor>
</comment>
<dbReference type="Pfam" id="PF00293">
    <property type="entry name" value="NUDIX"/>
    <property type="match status" value="1"/>
</dbReference>
<gene>
    <name evidence="9" type="ORF">BJ983_004341</name>
</gene>
<dbReference type="PANTHER" id="PTHR12992">
    <property type="entry name" value="NUDIX HYDROLASE"/>
    <property type="match status" value="1"/>
</dbReference>
<keyword evidence="6" id="KW-0464">Manganese</keyword>
<dbReference type="InterPro" id="IPR045121">
    <property type="entry name" value="CoAse"/>
</dbReference>
<accession>A0A7Y9DZ47</accession>
<reference evidence="9 10" key="1">
    <citation type="submission" date="2020-07" db="EMBL/GenBank/DDBJ databases">
        <title>Sequencing the genomes of 1000 actinobacteria strains.</title>
        <authorList>
            <person name="Klenk H.-P."/>
        </authorList>
    </citation>
    <scope>NUCLEOTIDE SEQUENCE [LARGE SCALE GENOMIC DNA]</scope>
    <source>
        <strain evidence="9 10">DSM 45772</strain>
    </source>
</reference>
<evidence type="ECO:0000259" key="8">
    <source>
        <dbReference type="PROSITE" id="PS51462"/>
    </source>
</evidence>
<dbReference type="SUPFAM" id="SSF55811">
    <property type="entry name" value="Nudix"/>
    <property type="match status" value="1"/>
</dbReference>
<keyword evidence="4" id="KW-0378">Hydrolase</keyword>
<evidence type="ECO:0000313" key="9">
    <source>
        <dbReference type="EMBL" id="NYD38239.1"/>
    </source>
</evidence>
<proteinExistence type="predicted"/>
<comment type="caution">
    <text evidence="9">The sequence shown here is derived from an EMBL/GenBank/DDBJ whole genome shotgun (WGS) entry which is preliminary data.</text>
</comment>
<name>A0A7Y9DZ47_9PSEU</name>
<evidence type="ECO:0000256" key="2">
    <source>
        <dbReference type="ARBA" id="ARBA00001946"/>
    </source>
</evidence>
<dbReference type="Proteomes" id="UP000535890">
    <property type="component" value="Unassembled WGS sequence"/>
</dbReference>
<feature type="compositionally biased region" description="Low complexity" evidence="7">
    <location>
        <begin position="1"/>
        <end position="19"/>
    </location>
</feature>
<evidence type="ECO:0000256" key="3">
    <source>
        <dbReference type="ARBA" id="ARBA00022723"/>
    </source>
</evidence>
<keyword evidence="3" id="KW-0479">Metal-binding</keyword>
<dbReference type="InterPro" id="IPR015797">
    <property type="entry name" value="NUDIX_hydrolase-like_dom_sf"/>
</dbReference>
<evidence type="ECO:0000256" key="7">
    <source>
        <dbReference type="SAM" id="MobiDB-lite"/>
    </source>
</evidence>
<evidence type="ECO:0000256" key="4">
    <source>
        <dbReference type="ARBA" id="ARBA00022801"/>
    </source>
</evidence>
<dbReference type="EMBL" id="JACCBN010000001">
    <property type="protein sequence ID" value="NYD38239.1"/>
    <property type="molecule type" value="Genomic_DNA"/>
</dbReference>
<keyword evidence="10" id="KW-1185">Reference proteome</keyword>
<evidence type="ECO:0000256" key="1">
    <source>
        <dbReference type="ARBA" id="ARBA00001936"/>
    </source>
</evidence>
<sequence>MSRASGATGESSGTGAATGHPDASTIAARVGAFSHRSRRRVDPSSLPEVRARDGAMRPPRRAAVAVVLLDDPQRGPGVLLTRRTSKLRDHPGQFALPGGSLDPGEDAVTAGLRELDEELGLRLGPSDVAGLLDDYPTRSGFVITPVVMTTGVALESLVPSPDEVARLYHVTLDELDVEPYYLEIPESDRPVVQLPIVGHRVHAPTAAVMLQFTEVALHDRATRVDGLEQPVFAWR</sequence>
<feature type="domain" description="Nudix hydrolase" evidence="8">
    <location>
        <begin position="59"/>
        <end position="192"/>
    </location>
</feature>
<keyword evidence="5" id="KW-0460">Magnesium</keyword>
<dbReference type="CDD" id="cd03426">
    <property type="entry name" value="NUDIX_CoAse_Nudt7"/>
    <property type="match status" value="1"/>
</dbReference>
<dbReference type="GO" id="GO:0046872">
    <property type="term" value="F:metal ion binding"/>
    <property type="evidence" value="ECO:0007669"/>
    <property type="project" value="UniProtKB-KW"/>
</dbReference>
<comment type="cofactor">
    <cofactor evidence="1">
        <name>Mn(2+)</name>
        <dbReference type="ChEBI" id="CHEBI:29035"/>
    </cofactor>
</comment>
<dbReference type="Gene3D" id="3.90.79.10">
    <property type="entry name" value="Nucleoside Triphosphate Pyrophosphohydrolase"/>
    <property type="match status" value="1"/>
</dbReference>
<dbReference type="GO" id="GO:0010945">
    <property type="term" value="F:coenzyme A diphosphatase activity"/>
    <property type="evidence" value="ECO:0007669"/>
    <property type="project" value="InterPro"/>
</dbReference>
<dbReference type="PROSITE" id="PS51462">
    <property type="entry name" value="NUDIX"/>
    <property type="match status" value="1"/>
</dbReference>
<evidence type="ECO:0000256" key="6">
    <source>
        <dbReference type="ARBA" id="ARBA00023211"/>
    </source>
</evidence>
<dbReference type="PANTHER" id="PTHR12992:SF11">
    <property type="entry name" value="MITOCHONDRIAL COENZYME A DIPHOSPHATASE NUDT8"/>
    <property type="match status" value="1"/>
</dbReference>
<evidence type="ECO:0000256" key="5">
    <source>
        <dbReference type="ARBA" id="ARBA00022842"/>
    </source>
</evidence>
<organism evidence="9 10">
    <name type="scientific">Actinomycetospora corticicola</name>
    <dbReference type="NCBI Taxonomy" id="663602"/>
    <lineage>
        <taxon>Bacteria</taxon>
        <taxon>Bacillati</taxon>
        <taxon>Actinomycetota</taxon>
        <taxon>Actinomycetes</taxon>
        <taxon>Pseudonocardiales</taxon>
        <taxon>Pseudonocardiaceae</taxon>
        <taxon>Actinomycetospora</taxon>
    </lineage>
</organism>
<dbReference type="InterPro" id="IPR000086">
    <property type="entry name" value="NUDIX_hydrolase_dom"/>
</dbReference>